<reference evidence="2 3" key="1">
    <citation type="journal article" date="2016" name="Mol. Biol. Evol.">
        <title>Comparative Genomics of Early-Diverging Mushroom-Forming Fungi Provides Insights into the Origins of Lignocellulose Decay Capabilities.</title>
        <authorList>
            <person name="Nagy L.G."/>
            <person name="Riley R."/>
            <person name="Tritt A."/>
            <person name="Adam C."/>
            <person name="Daum C."/>
            <person name="Floudas D."/>
            <person name="Sun H."/>
            <person name="Yadav J.S."/>
            <person name="Pangilinan J."/>
            <person name="Larsson K.H."/>
            <person name="Matsuura K."/>
            <person name="Barry K."/>
            <person name="Labutti K."/>
            <person name="Kuo R."/>
            <person name="Ohm R.A."/>
            <person name="Bhattacharya S.S."/>
            <person name="Shirouzu T."/>
            <person name="Yoshinaga Y."/>
            <person name="Martin F.M."/>
            <person name="Grigoriev I.V."/>
            <person name="Hibbett D.S."/>
        </authorList>
    </citation>
    <scope>NUCLEOTIDE SEQUENCE [LARGE SCALE GENOMIC DNA]</scope>
    <source>
        <strain evidence="2 3">93-53</strain>
    </source>
</reference>
<dbReference type="InParanoid" id="A0A165HCT6"/>
<name>A0A165HCT6_9APHY</name>
<sequence>MPRSQQPYLNPPKLRRMSQDPPFLVRRSTRELLSDHRHRRIGDSHLLKQRSEKTRIRTAGVTLRALAEYAQRRGLQYRRRQTILDLTRFTKPTKVTSQPRDEQDHIPIVLLSPLNAVCCEELVPNVHGCVYTASPTFEKVCQLSTFHLFVRLEPPGNTLEKARYYGIYTAREGQRPLNNVEWQRLALQEKTSVLNLHEVFDPEVPREEMKKAYDAGGRELTTVLLENRGFDRNFYDEVMAIDISLVHPVALPECLRRKSVDWKKVHEEWMDEMAADMTRATSLPCIDSDRPSMKLEGYAEEQRIKRRATI</sequence>
<protein>
    <submittedName>
        <fullName evidence="2">Uncharacterized protein</fullName>
    </submittedName>
</protein>
<dbReference type="EMBL" id="KV427607">
    <property type="protein sequence ID" value="KZT11559.1"/>
    <property type="molecule type" value="Genomic_DNA"/>
</dbReference>
<gene>
    <name evidence="2" type="ORF">LAESUDRAFT_276187</name>
</gene>
<accession>A0A165HCT6</accession>
<dbReference type="RefSeq" id="XP_040769299.1">
    <property type="nucleotide sequence ID" value="XM_040901812.1"/>
</dbReference>
<dbReference type="GeneID" id="63818844"/>
<organism evidence="2 3">
    <name type="scientific">Laetiporus sulphureus 93-53</name>
    <dbReference type="NCBI Taxonomy" id="1314785"/>
    <lineage>
        <taxon>Eukaryota</taxon>
        <taxon>Fungi</taxon>
        <taxon>Dikarya</taxon>
        <taxon>Basidiomycota</taxon>
        <taxon>Agaricomycotina</taxon>
        <taxon>Agaricomycetes</taxon>
        <taxon>Polyporales</taxon>
        <taxon>Laetiporus</taxon>
    </lineage>
</organism>
<evidence type="ECO:0000313" key="2">
    <source>
        <dbReference type="EMBL" id="KZT11559.1"/>
    </source>
</evidence>
<evidence type="ECO:0000256" key="1">
    <source>
        <dbReference type="SAM" id="MobiDB-lite"/>
    </source>
</evidence>
<feature type="region of interest" description="Disordered" evidence="1">
    <location>
        <begin position="1"/>
        <end position="22"/>
    </location>
</feature>
<evidence type="ECO:0000313" key="3">
    <source>
        <dbReference type="Proteomes" id="UP000076871"/>
    </source>
</evidence>
<proteinExistence type="predicted"/>
<keyword evidence="3" id="KW-1185">Reference proteome</keyword>
<dbReference type="Proteomes" id="UP000076871">
    <property type="component" value="Unassembled WGS sequence"/>
</dbReference>
<dbReference type="AlphaFoldDB" id="A0A165HCT6"/>